<sequence>MPTTIPIGAVMEALLMEILLIELSLTKYVPNKRVTDIVTYIVFYRKHNLMKIRRWIDKYY</sequence>
<reference evidence="2 3" key="1">
    <citation type="submission" date="2019-01" db="EMBL/GenBank/DDBJ databases">
        <title>Coherence of Microcystis species and biogeography revealed through population genomics.</title>
        <authorList>
            <person name="Perez-Carrascal O.M."/>
            <person name="Terrat Y."/>
            <person name="Giani A."/>
            <person name="Fortin N."/>
            <person name="Tromas N."/>
            <person name="Shapiro B.J."/>
        </authorList>
    </citation>
    <scope>NUCLEOTIDE SEQUENCE [LARGE SCALE GENOMIC DNA]</scope>
    <source>
        <strain evidence="2">Ma_QC_B_20070730_S2</strain>
    </source>
</reference>
<gene>
    <name evidence="2" type="ORF">EWV80_15590</name>
</gene>
<keyword evidence="1" id="KW-0812">Transmembrane</keyword>
<evidence type="ECO:0000256" key="1">
    <source>
        <dbReference type="SAM" id="Phobius"/>
    </source>
</evidence>
<dbReference type="AlphaFoldDB" id="A0A552DHH0"/>
<keyword evidence="1" id="KW-1133">Transmembrane helix</keyword>
<accession>A0A552DHH0</accession>
<organism evidence="2 3">
    <name type="scientific">Microcystis aeruginosa Ma_QC_B_20070730_S2</name>
    <dbReference type="NCBI Taxonomy" id="2486256"/>
    <lineage>
        <taxon>Bacteria</taxon>
        <taxon>Bacillati</taxon>
        <taxon>Cyanobacteriota</taxon>
        <taxon>Cyanophyceae</taxon>
        <taxon>Oscillatoriophycideae</taxon>
        <taxon>Chroococcales</taxon>
        <taxon>Microcystaceae</taxon>
        <taxon>Microcystis</taxon>
    </lineage>
</organism>
<proteinExistence type="predicted"/>
<dbReference type="EMBL" id="SFBK01000206">
    <property type="protein sequence ID" value="TRU21653.1"/>
    <property type="molecule type" value="Genomic_DNA"/>
</dbReference>
<feature type="transmembrane region" description="Helical" evidence="1">
    <location>
        <begin position="6"/>
        <end position="25"/>
    </location>
</feature>
<evidence type="ECO:0000313" key="2">
    <source>
        <dbReference type="EMBL" id="TRU21653.1"/>
    </source>
</evidence>
<name>A0A552DHH0_MICAE</name>
<keyword evidence="1" id="KW-0472">Membrane</keyword>
<evidence type="ECO:0000313" key="3">
    <source>
        <dbReference type="Proteomes" id="UP000320551"/>
    </source>
</evidence>
<comment type="caution">
    <text evidence="2">The sequence shown here is derived from an EMBL/GenBank/DDBJ whole genome shotgun (WGS) entry which is preliminary data.</text>
</comment>
<protein>
    <submittedName>
        <fullName evidence="2">Uncharacterized protein</fullName>
    </submittedName>
</protein>
<dbReference type="Proteomes" id="UP000320551">
    <property type="component" value="Unassembled WGS sequence"/>
</dbReference>